<evidence type="ECO:0000256" key="3">
    <source>
        <dbReference type="ARBA" id="ARBA00034301"/>
    </source>
</evidence>
<dbReference type="PANTHER" id="PTHR11203">
    <property type="entry name" value="CLEAVAGE AND POLYADENYLATION SPECIFICITY FACTOR FAMILY MEMBER"/>
    <property type="match status" value="1"/>
</dbReference>
<dbReference type="GO" id="GO:0016787">
    <property type="term" value="F:hydrolase activity"/>
    <property type="evidence" value="ECO:0007669"/>
    <property type="project" value="UniProtKB-KW"/>
</dbReference>
<dbReference type="InterPro" id="IPR036866">
    <property type="entry name" value="RibonucZ/Hydroxyglut_hydro"/>
</dbReference>
<evidence type="ECO:0000313" key="8">
    <source>
        <dbReference type="Proteomes" id="UP000250642"/>
    </source>
</evidence>
<evidence type="ECO:0000259" key="5">
    <source>
        <dbReference type="SMART" id="SM00849"/>
    </source>
</evidence>
<evidence type="ECO:0000256" key="2">
    <source>
        <dbReference type="ARBA" id="ARBA00034221"/>
    </source>
</evidence>
<feature type="domain" description="Metallo-beta-lactamase" evidence="5">
    <location>
        <begin position="14"/>
        <end position="218"/>
    </location>
</feature>
<dbReference type="Gene3D" id="3.60.15.10">
    <property type="entry name" value="Ribonuclease Z/Hydroxyacylglutathione hydrolase-like"/>
    <property type="match status" value="2"/>
</dbReference>
<comment type="function">
    <text evidence="3">Counteracts the endogenous Pycsar antiviral defense system. Phosphodiesterase that enables metal-dependent hydrolysis of host cyclic nucleotide Pycsar defense signals such as cCMP and cUMP.</text>
</comment>
<dbReference type="InterPro" id="IPR001279">
    <property type="entry name" value="Metallo-B-lactamas"/>
</dbReference>
<dbReference type="CDD" id="cd16295">
    <property type="entry name" value="TTHA0252-CPSF-like_MBL-fold"/>
    <property type="match status" value="1"/>
</dbReference>
<dbReference type="Pfam" id="PF12706">
    <property type="entry name" value="Lactamase_B_2"/>
    <property type="match status" value="1"/>
</dbReference>
<feature type="domain" description="Beta-Casp" evidence="6">
    <location>
        <begin position="319"/>
        <end position="442"/>
    </location>
</feature>
<sequence length="520" mass="58636">MIKLKVWGGAGEHGRSAYLLSGSRVQLLLDCGVKKEGAGEYPLIEPEIVKELDVVLLSHAHEDHSVAIPLLYRMGYQGEVWTTRETREQLDTYFRAWRRNMERAGHTLPYEEGDEKRIRYRFLEDEAEGGTWFEMVPGVSVVWGRSGHLAGSVWFGLEMEDKHIFYSGDYTSESMLLQADCPTDVLWQARVPRNRRGYDAPVSQRWKSDIRTVVNGGHVVAGEPSASQTLPFAASEGMLRSHVSAGRTVEQGDAYAISKRVEVNKAPSIGLLDLAIMDAAYGTDRDTQDNKLEQLEQAIHETIARGGKVLMPMPSVGRGQEIMLWAQQQFPDVPIVVEQGLVDGLKQLLRAPYWLKEKEGHIPGSVKEAIGGFLRDHGWEMPVTKEERERLLHQHAASLWFIPDGMMQSSLARWYYSQFADDEHNLVLLTGHVSAGTYAYKLLQNPEKHGACEVQKIRYKVHQGWKDVERMLHQIPARHTVLVHADRAETDKLREGLLSEKSVSGKGILHSLSPGDELYL</sequence>
<comment type="catalytic activity">
    <reaction evidence="2">
        <text>3',5'-cyclic CMP + H2O = CMP + H(+)</text>
        <dbReference type="Rhea" id="RHEA:72675"/>
        <dbReference type="ChEBI" id="CHEBI:15377"/>
        <dbReference type="ChEBI" id="CHEBI:15378"/>
        <dbReference type="ChEBI" id="CHEBI:58003"/>
        <dbReference type="ChEBI" id="CHEBI:60377"/>
    </reaction>
    <physiologicalReaction direction="left-to-right" evidence="2">
        <dbReference type="Rhea" id="RHEA:72676"/>
    </physiologicalReaction>
</comment>
<dbReference type="Gene3D" id="3.40.50.10890">
    <property type="match status" value="1"/>
</dbReference>
<reference evidence="7 8" key="1">
    <citation type="submission" date="2018-04" db="EMBL/GenBank/DDBJ databases">
        <title>Paenibacillus taichungensis Genome sequencing and assembly.</title>
        <authorList>
            <person name="Xu J."/>
            <person name="Rensing C."/>
            <person name="Mazhar H.S."/>
        </authorList>
    </citation>
    <scope>NUCLEOTIDE SEQUENCE [LARGE SCALE GENOMIC DNA]</scope>
    <source>
        <strain evidence="7 8">NC1</strain>
    </source>
</reference>
<comment type="catalytic activity">
    <reaction evidence="4">
        <text>3',5'-cyclic UMP + H2O = UMP + H(+)</text>
        <dbReference type="Rhea" id="RHEA:70575"/>
        <dbReference type="ChEBI" id="CHEBI:15377"/>
        <dbReference type="ChEBI" id="CHEBI:15378"/>
        <dbReference type="ChEBI" id="CHEBI:57865"/>
        <dbReference type="ChEBI" id="CHEBI:184387"/>
    </reaction>
    <physiologicalReaction direction="left-to-right" evidence="4">
        <dbReference type="Rhea" id="RHEA:70576"/>
    </physiologicalReaction>
</comment>
<evidence type="ECO:0000259" key="6">
    <source>
        <dbReference type="SMART" id="SM01027"/>
    </source>
</evidence>
<dbReference type="GO" id="GO:0004521">
    <property type="term" value="F:RNA endonuclease activity"/>
    <property type="evidence" value="ECO:0007669"/>
    <property type="project" value="TreeGrafter"/>
</dbReference>
<name>A0A329QIR6_9BACL</name>
<keyword evidence="1 7" id="KW-0378">Hydrolase</keyword>
<evidence type="ECO:0000256" key="1">
    <source>
        <dbReference type="ARBA" id="ARBA00022801"/>
    </source>
</evidence>
<dbReference type="SMART" id="SM01027">
    <property type="entry name" value="Beta-Casp"/>
    <property type="match status" value="1"/>
</dbReference>
<organism evidence="7 8">
    <name type="scientific">Paenibacillus taichungensis</name>
    <dbReference type="NCBI Taxonomy" id="484184"/>
    <lineage>
        <taxon>Bacteria</taxon>
        <taxon>Bacillati</taxon>
        <taxon>Bacillota</taxon>
        <taxon>Bacilli</taxon>
        <taxon>Bacillales</taxon>
        <taxon>Paenibacillaceae</taxon>
        <taxon>Paenibacillus</taxon>
    </lineage>
</organism>
<dbReference type="InterPro" id="IPR022712">
    <property type="entry name" value="Beta_Casp"/>
</dbReference>
<dbReference type="Proteomes" id="UP000250642">
    <property type="component" value="Unassembled WGS sequence"/>
</dbReference>
<accession>A0A329QIR6</accession>
<dbReference type="SMART" id="SM00849">
    <property type="entry name" value="Lactamase_B"/>
    <property type="match status" value="1"/>
</dbReference>
<evidence type="ECO:0000313" key="7">
    <source>
        <dbReference type="EMBL" id="RAW12337.1"/>
    </source>
</evidence>
<dbReference type="SUPFAM" id="SSF56281">
    <property type="entry name" value="Metallo-hydrolase/oxidoreductase"/>
    <property type="match status" value="2"/>
</dbReference>
<dbReference type="RefSeq" id="WP_113055308.1">
    <property type="nucleotide sequence ID" value="NZ_QEVW01000015.1"/>
</dbReference>
<gene>
    <name evidence="7" type="ORF">DC345_23825</name>
</gene>
<dbReference type="EMBL" id="QEVW01000015">
    <property type="protein sequence ID" value="RAW12337.1"/>
    <property type="molecule type" value="Genomic_DNA"/>
</dbReference>
<comment type="caution">
    <text evidence="7">The sequence shown here is derived from an EMBL/GenBank/DDBJ whole genome shotgun (WGS) entry which is preliminary data.</text>
</comment>
<dbReference type="InterPro" id="IPR050698">
    <property type="entry name" value="MBL"/>
</dbReference>
<dbReference type="PANTHER" id="PTHR11203:SF37">
    <property type="entry name" value="INTEGRATOR COMPLEX SUBUNIT 11"/>
    <property type="match status" value="1"/>
</dbReference>
<dbReference type="AlphaFoldDB" id="A0A329QIR6"/>
<protein>
    <submittedName>
        <fullName evidence="7">MBL fold metallo-hydrolase</fullName>
    </submittedName>
</protein>
<proteinExistence type="predicted"/>
<evidence type="ECO:0000256" key="4">
    <source>
        <dbReference type="ARBA" id="ARBA00048505"/>
    </source>
</evidence>